<dbReference type="InterPro" id="IPR015496">
    <property type="entry name" value="Ubiquilin"/>
</dbReference>
<dbReference type="CDD" id="cd01808">
    <property type="entry name" value="Ubl_PLICs"/>
    <property type="match status" value="1"/>
</dbReference>
<dbReference type="Proteomes" id="UP001444071">
    <property type="component" value="Unassembled WGS sequence"/>
</dbReference>
<keyword evidence="4" id="KW-1185">Reference proteome</keyword>
<dbReference type="PANTHER" id="PTHR10677">
    <property type="entry name" value="UBIQUILIN"/>
    <property type="match status" value="1"/>
</dbReference>
<evidence type="ECO:0000259" key="2">
    <source>
        <dbReference type="PROSITE" id="PS50053"/>
    </source>
</evidence>
<feature type="region of interest" description="Disordered" evidence="1">
    <location>
        <begin position="1"/>
        <end position="24"/>
    </location>
</feature>
<dbReference type="PROSITE" id="PS50053">
    <property type="entry name" value="UBIQUITIN_2"/>
    <property type="match status" value="1"/>
</dbReference>
<dbReference type="EMBL" id="JAHRIM010020460">
    <property type="protein sequence ID" value="MEQ2262507.1"/>
    <property type="molecule type" value="Genomic_DNA"/>
</dbReference>
<accession>A0ABV0W205</accession>
<feature type="region of interest" description="Disordered" evidence="1">
    <location>
        <begin position="101"/>
        <end position="147"/>
    </location>
</feature>
<feature type="domain" description="Ubiquitin-like" evidence="2">
    <location>
        <begin position="26"/>
        <end position="100"/>
    </location>
</feature>
<comment type="caution">
    <text evidence="3">The sequence shown here is derived from an EMBL/GenBank/DDBJ whole genome shotgun (WGS) entry which is preliminary data.</text>
</comment>
<evidence type="ECO:0000256" key="1">
    <source>
        <dbReference type="SAM" id="MobiDB-lite"/>
    </source>
</evidence>
<organism evidence="3 4">
    <name type="scientific">Xenotaenia resolanae</name>
    <dbReference type="NCBI Taxonomy" id="208358"/>
    <lineage>
        <taxon>Eukaryota</taxon>
        <taxon>Metazoa</taxon>
        <taxon>Chordata</taxon>
        <taxon>Craniata</taxon>
        <taxon>Vertebrata</taxon>
        <taxon>Euteleostomi</taxon>
        <taxon>Actinopterygii</taxon>
        <taxon>Neopterygii</taxon>
        <taxon>Teleostei</taxon>
        <taxon>Neoteleostei</taxon>
        <taxon>Acanthomorphata</taxon>
        <taxon>Ovalentaria</taxon>
        <taxon>Atherinomorphae</taxon>
        <taxon>Cyprinodontiformes</taxon>
        <taxon>Goodeidae</taxon>
        <taxon>Xenotaenia</taxon>
    </lineage>
</organism>
<proteinExistence type="predicted"/>
<gene>
    <name evidence="3" type="ORF">XENORESO_013922</name>
</gene>
<dbReference type="InterPro" id="IPR029071">
    <property type="entry name" value="Ubiquitin-like_domsf"/>
</dbReference>
<dbReference type="Pfam" id="PF00240">
    <property type="entry name" value="ubiquitin"/>
    <property type="match status" value="1"/>
</dbReference>
<dbReference type="SUPFAM" id="SSF54236">
    <property type="entry name" value="Ubiquitin-like"/>
    <property type="match status" value="1"/>
</dbReference>
<dbReference type="PANTHER" id="PTHR10677:SF21">
    <property type="entry name" value="UBIQUILIN-4"/>
    <property type="match status" value="1"/>
</dbReference>
<feature type="compositionally biased region" description="Low complexity" evidence="1">
    <location>
        <begin position="101"/>
        <end position="146"/>
    </location>
</feature>
<name>A0ABV0W205_9TELE</name>
<dbReference type="SMART" id="SM00213">
    <property type="entry name" value="UBQ"/>
    <property type="match status" value="1"/>
</dbReference>
<protein>
    <recommendedName>
        <fullName evidence="2">Ubiquitin-like domain-containing protein</fullName>
    </recommendedName>
</protein>
<dbReference type="Gene3D" id="3.10.20.90">
    <property type="entry name" value="Phosphatidylinositol 3-kinase Catalytic Subunit, Chain A, domain 1"/>
    <property type="match status" value="1"/>
</dbReference>
<sequence>MAEQGAADPVNNNNNNKPEASEGTIIKVTVKTPKDKEEIAIAEDASVTQFKEEISKRFKAKQDQLVLIFAGKILKDGDSLSQHGIKDGLTVHLVIKTANKAADGGSTSASSSASTQVGSSSTSSPAANPASTAGPAGPGSAPTQTPNLMSECSCVITIKMFYWP</sequence>
<evidence type="ECO:0000313" key="4">
    <source>
        <dbReference type="Proteomes" id="UP001444071"/>
    </source>
</evidence>
<evidence type="ECO:0000313" key="3">
    <source>
        <dbReference type="EMBL" id="MEQ2262507.1"/>
    </source>
</evidence>
<reference evidence="3 4" key="1">
    <citation type="submission" date="2021-06" db="EMBL/GenBank/DDBJ databases">
        <authorList>
            <person name="Palmer J.M."/>
        </authorList>
    </citation>
    <scope>NUCLEOTIDE SEQUENCE [LARGE SCALE GENOMIC DNA]</scope>
    <source>
        <strain evidence="3 4">XR_2019</strain>
        <tissue evidence="3">Muscle</tissue>
    </source>
</reference>
<dbReference type="InterPro" id="IPR000626">
    <property type="entry name" value="Ubiquitin-like_dom"/>
</dbReference>